<dbReference type="PANTHER" id="PTHR42944:SF1">
    <property type="entry name" value="ADENINE DNA GLYCOSYLASE"/>
    <property type="match status" value="1"/>
</dbReference>
<dbReference type="CDD" id="cd00056">
    <property type="entry name" value="ENDO3c"/>
    <property type="match status" value="1"/>
</dbReference>
<evidence type="ECO:0000313" key="11">
    <source>
        <dbReference type="EMBL" id="HHQ80109.1"/>
    </source>
</evidence>
<dbReference type="InterPro" id="IPR003265">
    <property type="entry name" value="HhH-GPD_domain"/>
</dbReference>
<protein>
    <submittedName>
        <fullName evidence="11">A/G-specific adenine glycosylase</fullName>
    </submittedName>
</protein>
<reference evidence="11" key="1">
    <citation type="journal article" date="2020" name="mSystems">
        <title>Genome- and Community-Level Interaction Insights into Carbon Utilization and Element Cycling Functions of Hydrothermarchaeota in Hydrothermal Sediment.</title>
        <authorList>
            <person name="Zhou Z."/>
            <person name="Liu Y."/>
            <person name="Xu W."/>
            <person name="Pan J."/>
            <person name="Luo Z.H."/>
            <person name="Li M."/>
        </authorList>
    </citation>
    <scope>NUCLEOTIDE SEQUENCE [LARGE SCALE GENOMIC DNA]</scope>
    <source>
        <strain evidence="11">SpSt-1116</strain>
    </source>
</reference>
<organism evidence="11">
    <name type="scientific">Fervidicoccus fontis</name>
    <dbReference type="NCBI Taxonomy" id="683846"/>
    <lineage>
        <taxon>Archaea</taxon>
        <taxon>Thermoproteota</taxon>
        <taxon>Thermoprotei</taxon>
        <taxon>Fervidicoccales</taxon>
        <taxon>Fervidicoccaceae</taxon>
        <taxon>Fervidicoccus</taxon>
    </lineage>
</organism>
<dbReference type="AlphaFoldDB" id="A0A7J3ZJ89"/>
<dbReference type="GO" id="GO:0032357">
    <property type="term" value="F:oxidized purine DNA binding"/>
    <property type="evidence" value="ECO:0007669"/>
    <property type="project" value="TreeGrafter"/>
</dbReference>
<dbReference type="PIRSF" id="PIRSF001435">
    <property type="entry name" value="Nth"/>
    <property type="match status" value="1"/>
</dbReference>
<keyword evidence="4" id="KW-0227">DNA damage</keyword>
<evidence type="ECO:0000256" key="9">
    <source>
        <dbReference type="ARBA" id="ARBA00023295"/>
    </source>
</evidence>
<evidence type="ECO:0000256" key="3">
    <source>
        <dbReference type="ARBA" id="ARBA00022723"/>
    </source>
</evidence>
<evidence type="ECO:0000256" key="5">
    <source>
        <dbReference type="ARBA" id="ARBA00022801"/>
    </source>
</evidence>
<dbReference type="InterPro" id="IPR004036">
    <property type="entry name" value="Endonuclease-III-like_CS2"/>
</dbReference>
<evidence type="ECO:0000256" key="6">
    <source>
        <dbReference type="ARBA" id="ARBA00023004"/>
    </source>
</evidence>
<dbReference type="EMBL" id="DRZC01000019">
    <property type="protein sequence ID" value="HHQ80109.1"/>
    <property type="molecule type" value="Genomic_DNA"/>
</dbReference>
<keyword evidence="7" id="KW-0411">Iron-sulfur</keyword>
<evidence type="ECO:0000256" key="7">
    <source>
        <dbReference type="ARBA" id="ARBA00023014"/>
    </source>
</evidence>
<proteinExistence type="inferred from homology"/>
<name>A0A7J3ZJ89_9CREN</name>
<dbReference type="PROSITE" id="PS01155">
    <property type="entry name" value="ENDONUCLEASE_III_2"/>
    <property type="match status" value="1"/>
</dbReference>
<dbReference type="PANTHER" id="PTHR42944">
    <property type="entry name" value="ADENINE DNA GLYCOSYLASE"/>
    <property type="match status" value="1"/>
</dbReference>
<evidence type="ECO:0000256" key="1">
    <source>
        <dbReference type="ARBA" id="ARBA00001966"/>
    </source>
</evidence>
<dbReference type="InterPro" id="IPR044298">
    <property type="entry name" value="MIG/MutY"/>
</dbReference>
<dbReference type="InterPro" id="IPR023170">
    <property type="entry name" value="HhH_base_excis_C"/>
</dbReference>
<feature type="domain" description="HhH-GPD" evidence="10">
    <location>
        <begin position="43"/>
        <end position="197"/>
    </location>
</feature>
<evidence type="ECO:0000256" key="8">
    <source>
        <dbReference type="ARBA" id="ARBA00023204"/>
    </source>
</evidence>
<dbReference type="GO" id="GO:0035485">
    <property type="term" value="F:adenine/guanine mispair binding"/>
    <property type="evidence" value="ECO:0007669"/>
    <property type="project" value="TreeGrafter"/>
</dbReference>
<keyword evidence="6" id="KW-0408">Iron</keyword>
<keyword evidence="9" id="KW-0326">Glycosidase</keyword>
<comment type="cofactor">
    <cofactor evidence="1">
        <name>[4Fe-4S] cluster</name>
        <dbReference type="ChEBI" id="CHEBI:49883"/>
    </cofactor>
</comment>
<dbReference type="GO" id="GO:0006298">
    <property type="term" value="P:mismatch repair"/>
    <property type="evidence" value="ECO:0007669"/>
    <property type="project" value="TreeGrafter"/>
</dbReference>
<dbReference type="GO" id="GO:0000701">
    <property type="term" value="F:purine-specific mismatch base pair DNA N-glycosylase activity"/>
    <property type="evidence" value="ECO:0007669"/>
    <property type="project" value="TreeGrafter"/>
</dbReference>
<gene>
    <name evidence="11" type="ORF">ENM78_01395</name>
</gene>
<keyword evidence="8" id="KW-0234">DNA repair</keyword>
<dbReference type="SMART" id="SM00478">
    <property type="entry name" value="ENDO3c"/>
    <property type="match status" value="1"/>
</dbReference>
<dbReference type="Gene3D" id="1.10.1670.10">
    <property type="entry name" value="Helix-hairpin-Helix base-excision DNA repair enzymes (C-terminal)"/>
    <property type="match status" value="1"/>
</dbReference>
<dbReference type="InterPro" id="IPR011257">
    <property type="entry name" value="DNA_glycosylase"/>
</dbReference>
<evidence type="ECO:0000256" key="2">
    <source>
        <dbReference type="ARBA" id="ARBA00008343"/>
    </source>
</evidence>
<evidence type="ECO:0000259" key="10">
    <source>
        <dbReference type="SMART" id="SM00478"/>
    </source>
</evidence>
<comment type="similarity">
    <text evidence="2">Belongs to the Nth/MutY family.</text>
</comment>
<dbReference type="SUPFAM" id="SSF48150">
    <property type="entry name" value="DNA-glycosylase"/>
    <property type="match status" value="1"/>
</dbReference>
<sequence>MLEGREVEELRRRVVEWYELHGDKSIPWRRDRGGWPALIAALLVRRTSTKQAVRAYSEITRRFPTPGSLLSVSISEIREILRPLGLYNKRSRELVEIARTIAREHRGRVPCSRRELLKLPGIGEYGASIVLLVACRIPEPLLDTNVMRVLGRLLGIEARVQRPYSNSRLTAMARSLVPSQPDEALKFNLGLLDIARMLCKPRTPRCPGCPLRGLCCYHSSGRA</sequence>
<dbReference type="GO" id="GO:0034039">
    <property type="term" value="F:8-oxo-7,8-dihydroguanine DNA N-glycosylase activity"/>
    <property type="evidence" value="ECO:0007669"/>
    <property type="project" value="TreeGrafter"/>
</dbReference>
<evidence type="ECO:0000256" key="4">
    <source>
        <dbReference type="ARBA" id="ARBA00022763"/>
    </source>
</evidence>
<comment type="caution">
    <text evidence="11">The sequence shown here is derived from an EMBL/GenBank/DDBJ whole genome shotgun (WGS) entry which is preliminary data.</text>
</comment>
<accession>A0A7J3ZJ89</accession>
<dbReference type="GO" id="GO:0046872">
    <property type="term" value="F:metal ion binding"/>
    <property type="evidence" value="ECO:0007669"/>
    <property type="project" value="UniProtKB-KW"/>
</dbReference>
<keyword evidence="3" id="KW-0479">Metal-binding</keyword>
<dbReference type="GO" id="GO:0006284">
    <property type="term" value="P:base-excision repair"/>
    <property type="evidence" value="ECO:0007669"/>
    <property type="project" value="InterPro"/>
</dbReference>
<dbReference type="GO" id="GO:0051536">
    <property type="term" value="F:iron-sulfur cluster binding"/>
    <property type="evidence" value="ECO:0007669"/>
    <property type="project" value="UniProtKB-KW"/>
</dbReference>
<keyword evidence="5" id="KW-0378">Hydrolase</keyword>
<dbReference type="Gene3D" id="1.10.340.30">
    <property type="entry name" value="Hypothetical protein, domain 2"/>
    <property type="match status" value="1"/>
</dbReference>
<dbReference type="Pfam" id="PF00730">
    <property type="entry name" value="HhH-GPD"/>
    <property type="match status" value="1"/>
</dbReference>